<protein>
    <recommendedName>
        <fullName evidence="3">phosphopyruvate hydratase</fullName>
        <ecNumber evidence="3">4.2.1.11</ecNumber>
    </recommendedName>
    <alternativeName>
        <fullName evidence="6">2-phospho-D-glycerate hydro-lyase</fullName>
    </alternativeName>
</protein>
<evidence type="ECO:0000256" key="4">
    <source>
        <dbReference type="ARBA" id="ARBA00023152"/>
    </source>
</evidence>
<dbReference type="Pfam" id="PF00113">
    <property type="entry name" value="Enolase_C"/>
    <property type="match status" value="1"/>
</dbReference>
<name>A0AAV2ZLS8_PYXAD</name>
<evidence type="ECO:0000256" key="5">
    <source>
        <dbReference type="ARBA" id="ARBA00023239"/>
    </source>
</evidence>
<dbReference type="InterPro" id="IPR000941">
    <property type="entry name" value="Enolase"/>
</dbReference>
<dbReference type="SMART" id="SM01192">
    <property type="entry name" value="Enolase_C"/>
    <property type="match status" value="1"/>
</dbReference>
<keyword evidence="11" id="KW-1185">Reference proteome</keyword>
<evidence type="ECO:0000313" key="11">
    <source>
        <dbReference type="Proteomes" id="UP001181693"/>
    </source>
</evidence>
<evidence type="ECO:0000256" key="2">
    <source>
        <dbReference type="ARBA" id="ARBA00009604"/>
    </source>
</evidence>
<keyword evidence="4" id="KW-0324">Glycolysis</keyword>
<proteinExistence type="inferred from homology"/>
<evidence type="ECO:0000256" key="3">
    <source>
        <dbReference type="ARBA" id="ARBA00012058"/>
    </source>
</evidence>
<comment type="pathway">
    <text evidence="1">Carbohydrate degradation; glycolysis; pyruvate from D-glyceraldehyde 3-phosphate: step 4/5.</text>
</comment>
<dbReference type="GO" id="GO:0000015">
    <property type="term" value="C:phosphopyruvate hydratase complex"/>
    <property type="evidence" value="ECO:0007669"/>
    <property type="project" value="InterPro"/>
</dbReference>
<dbReference type="GO" id="GO:0004634">
    <property type="term" value="F:phosphopyruvate hydratase activity"/>
    <property type="evidence" value="ECO:0007669"/>
    <property type="project" value="UniProtKB-EC"/>
</dbReference>
<dbReference type="GO" id="GO:0000287">
    <property type="term" value="F:magnesium ion binding"/>
    <property type="evidence" value="ECO:0007669"/>
    <property type="project" value="InterPro"/>
</dbReference>
<evidence type="ECO:0000256" key="7">
    <source>
        <dbReference type="SAM" id="MobiDB-lite"/>
    </source>
</evidence>
<comment type="similarity">
    <text evidence="2">Belongs to the enolase family.</text>
</comment>
<dbReference type="Gene3D" id="3.30.390.10">
    <property type="entry name" value="Enolase-like, N-terminal domain"/>
    <property type="match status" value="1"/>
</dbReference>
<dbReference type="Proteomes" id="UP001181693">
    <property type="component" value="Unassembled WGS sequence"/>
</dbReference>
<evidence type="ECO:0000256" key="6">
    <source>
        <dbReference type="ARBA" id="ARBA00031125"/>
    </source>
</evidence>
<dbReference type="SUPFAM" id="SSF54826">
    <property type="entry name" value="Enolase N-terminal domain-like"/>
    <property type="match status" value="1"/>
</dbReference>
<dbReference type="AlphaFoldDB" id="A0AAV2ZLS8"/>
<dbReference type="GO" id="GO:0006096">
    <property type="term" value="P:glycolytic process"/>
    <property type="evidence" value="ECO:0007669"/>
    <property type="project" value="UniProtKB-KW"/>
</dbReference>
<feature type="compositionally biased region" description="Basic and acidic residues" evidence="7">
    <location>
        <begin position="155"/>
        <end position="169"/>
    </location>
</feature>
<dbReference type="InterPro" id="IPR020810">
    <property type="entry name" value="Enolase_C"/>
</dbReference>
<comment type="caution">
    <text evidence="10">The sequence shown here is derived from an EMBL/GenBank/DDBJ whole genome shotgun (WGS) entry which is preliminary data.</text>
</comment>
<gene>
    <name evidence="10" type="ORF">GDO54_004051</name>
</gene>
<organism evidence="10 11">
    <name type="scientific">Pyxicephalus adspersus</name>
    <name type="common">African bullfrog</name>
    <dbReference type="NCBI Taxonomy" id="30357"/>
    <lineage>
        <taxon>Eukaryota</taxon>
        <taxon>Metazoa</taxon>
        <taxon>Chordata</taxon>
        <taxon>Craniata</taxon>
        <taxon>Vertebrata</taxon>
        <taxon>Euteleostomi</taxon>
        <taxon>Amphibia</taxon>
        <taxon>Batrachia</taxon>
        <taxon>Anura</taxon>
        <taxon>Neobatrachia</taxon>
        <taxon>Ranoidea</taxon>
        <taxon>Pyxicephalidae</taxon>
        <taxon>Pyxicephalinae</taxon>
        <taxon>Pyxicephalus</taxon>
    </lineage>
</organism>
<dbReference type="PANTHER" id="PTHR11902:SF30">
    <property type="entry name" value="ENOLASE 4"/>
    <property type="match status" value="1"/>
</dbReference>
<evidence type="ECO:0000313" key="10">
    <source>
        <dbReference type="EMBL" id="DBA14758.1"/>
    </source>
</evidence>
<dbReference type="SUPFAM" id="SSF51604">
    <property type="entry name" value="Enolase C-terminal domain-like"/>
    <property type="match status" value="1"/>
</dbReference>
<dbReference type="PANTHER" id="PTHR11902">
    <property type="entry name" value="ENOLASE"/>
    <property type="match status" value="1"/>
</dbReference>
<feature type="region of interest" description="Disordered" evidence="7">
    <location>
        <begin position="155"/>
        <end position="214"/>
    </location>
</feature>
<feature type="domain" description="Enolase N-terminal" evidence="9">
    <location>
        <begin position="59"/>
        <end position="245"/>
    </location>
</feature>
<evidence type="ECO:0000259" key="9">
    <source>
        <dbReference type="SMART" id="SM01193"/>
    </source>
</evidence>
<evidence type="ECO:0000256" key="1">
    <source>
        <dbReference type="ARBA" id="ARBA00005031"/>
    </source>
</evidence>
<dbReference type="EMBL" id="DYDO01000012">
    <property type="protein sequence ID" value="DBA14758.1"/>
    <property type="molecule type" value="Genomic_DNA"/>
</dbReference>
<dbReference type="SMART" id="SM01193">
    <property type="entry name" value="Enolase_N"/>
    <property type="match status" value="1"/>
</dbReference>
<feature type="compositionally biased region" description="Basic residues" evidence="7">
    <location>
        <begin position="187"/>
        <end position="197"/>
    </location>
</feature>
<dbReference type="InterPro" id="IPR029017">
    <property type="entry name" value="Enolase-like_N"/>
</dbReference>
<dbReference type="Gene3D" id="3.20.20.120">
    <property type="entry name" value="Enolase-like C-terminal domain"/>
    <property type="match status" value="1"/>
</dbReference>
<dbReference type="InterPro" id="IPR036849">
    <property type="entry name" value="Enolase-like_C_sf"/>
</dbReference>
<dbReference type="InterPro" id="IPR020811">
    <property type="entry name" value="Enolase_N"/>
</dbReference>
<accession>A0AAV2ZLS8</accession>
<evidence type="ECO:0000259" key="8">
    <source>
        <dbReference type="SMART" id="SM01192"/>
    </source>
</evidence>
<sequence length="565" mass="60725">MSRTEGSREEARSAAQYYRGHRIPERVEEALNTGYRLQPPDLLGYLSNYFAELSMPPVISGVRGRKVLGGAGSAALEVEVFCTVRNKEKRICSTVISADPATPLTCHEAEEKERAMSVETAIGWIRETIGPLLGGTQPTEQSDIDQILSDFFQPKLEEERRRRDNERDAAALSTRSAPTPPISPAAGKKKGSGKAGKKAAAAEKSIPPADPPEPVIRGSLAVSAVSLAVATSAAILRDVPLYSYVSAMKHGKPPSEVTMPTPLITMMSCGKASPGKLNLMKEIMVVPRPGLTAQQAVDLASSLQAEIINQMDGVCKGGAWCTSVAMPGCLVFGAERMDQPLDLMRGACERLGLQLGGDVYVAINCAAYELMDENKGKYEIIGGVWKSPEEMVDLYVDLLGRHPAIVALVDPLRKEDAAQWEALGKAVSSRCYLIADVASKTAPGPQRGDPVLSSGAVLKYTNHMTISDLLEAVQLMEGQNRVTVLGCPQEESSGSSVVDLAVALGSRFVMLGGLLRGERTAKYNRLVAIEEELGQIGMLGLHTTFDFPMLWPSEEICNTETKPSL</sequence>
<keyword evidence="5" id="KW-0456">Lyase</keyword>
<reference evidence="10" key="1">
    <citation type="thesis" date="2020" institute="ProQuest LLC" country="789 East Eisenhower Parkway, Ann Arbor, MI, USA">
        <title>Comparative Genomics and Chromosome Evolution.</title>
        <authorList>
            <person name="Mudd A.B."/>
        </authorList>
    </citation>
    <scope>NUCLEOTIDE SEQUENCE</scope>
    <source>
        <strain evidence="10">1538</strain>
        <tissue evidence="10">Blood</tissue>
    </source>
</reference>
<feature type="domain" description="Enolase C-terminal TIM barrel" evidence="8">
    <location>
        <begin position="256"/>
        <end position="547"/>
    </location>
</feature>
<dbReference type="EC" id="4.2.1.11" evidence="3"/>